<dbReference type="PANTHER" id="PTHR42899">
    <property type="entry name" value="SPERMATOGENESIS-ASSOCIATED PROTEIN 20"/>
    <property type="match status" value="1"/>
</dbReference>
<dbReference type="PANTHER" id="PTHR42899:SF1">
    <property type="entry name" value="SPERMATOGENESIS-ASSOCIATED PROTEIN 20"/>
    <property type="match status" value="1"/>
</dbReference>
<proteinExistence type="predicted"/>
<dbReference type="InterPro" id="IPR004879">
    <property type="entry name" value="Ssp411-like_TRX"/>
</dbReference>
<accession>A0A3B0X2J6</accession>
<organism evidence="2">
    <name type="scientific">hydrothermal vent metagenome</name>
    <dbReference type="NCBI Taxonomy" id="652676"/>
    <lineage>
        <taxon>unclassified sequences</taxon>
        <taxon>metagenomes</taxon>
        <taxon>ecological metagenomes</taxon>
    </lineage>
</organism>
<dbReference type="EMBL" id="UOFE01000007">
    <property type="protein sequence ID" value="VAW50836.1"/>
    <property type="molecule type" value="Genomic_DNA"/>
</dbReference>
<dbReference type="AlphaFoldDB" id="A0A3B0X2J6"/>
<gene>
    <name evidence="2" type="ORF">MNBD_GAMMA05-1064</name>
</gene>
<dbReference type="InterPro" id="IPR036249">
    <property type="entry name" value="Thioredoxin-like_sf"/>
</dbReference>
<dbReference type="SUPFAM" id="SSF52833">
    <property type="entry name" value="Thioredoxin-like"/>
    <property type="match status" value="1"/>
</dbReference>
<dbReference type="PIRSF" id="PIRSF006402">
    <property type="entry name" value="UCP006402_thioredoxin"/>
    <property type="match status" value="1"/>
</dbReference>
<reference evidence="2" key="1">
    <citation type="submission" date="2018-06" db="EMBL/GenBank/DDBJ databases">
        <authorList>
            <person name="Zhirakovskaya E."/>
        </authorList>
    </citation>
    <scope>NUCLEOTIDE SEQUENCE</scope>
</reference>
<name>A0A3B0X2J6_9ZZZZ</name>
<dbReference type="Pfam" id="PF03190">
    <property type="entry name" value="Thioredox_DsbH"/>
    <property type="match status" value="1"/>
</dbReference>
<dbReference type="CDD" id="cd02955">
    <property type="entry name" value="SSP411"/>
    <property type="match status" value="1"/>
</dbReference>
<dbReference type="InterPro" id="IPR008928">
    <property type="entry name" value="6-hairpin_glycosidase_sf"/>
</dbReference>
<protein>
    <submittedName>
        <fullName evidence="2">Uncharacterized protein YyaL</fullName>
    </submittedName>
</protein>
<dbReference type="SUPFAM" id="SSF48208">
    <property type="entry name" value="Six-hairpin glycosidases"/>
    <property type="match status" value="1"/>
</dbReference>
<dbReference type="GO" id="GO:0005975">
    <property type="term" value="P:carbohydrate metabolic process"/>
    <property type="evidence" value="ECO:0007669"/>
    <property type="project" value="InterPro"/>
</dbReference>
<feature type="domain" description="Spermatogenesis-associated protein 20-like TRX" evidence="1">
    <location>
        <begin position="5"/>
        <end position="164"/>
    </location>
</feature>
<dbReference type="InterPro" id="IPR024705">
    <property type="entry name" value="Ssp411"/>
</dbReference>
<sequence>MNTSNQLKKETSPYLLQHKNNPVHWQPWNTDALALAKQLNKPIILSIGYSACHWCHVMAHESFEDNETAEIMNNLFINIKVDKEERPDLDKIYQNAHSLLTERPGGWPLTLFLTPDTHMPIFAGTYFPVEAKHGLPAFKSLLQQIHEIWQSRQTDIEQQSLSLQKTYARIYESSKPADADINHAVIDIARSQIEKQFDSQNGGFSAAPKFPHPSILEFAIKHWCHTKRQLRNDPRILHCAMLSLEKMANGGIFDHLGGGFCRYSTDDSWMIPHFEKMLYDNGPLLSLYSQAWKLNGDLLFFDAACETADWAMREMQSNEGGYYAAQDADSEGYEGQFFTWSKDEINIFSTETTKLDSIDNKSIEIFKQRFGLNLNENFEGLWHLHGYQSEKSLADKHSMDETKLHQQLKQIRHTLFQQREQRIHPDTDTKILTAWNGLMIHGMAIAGRLLEKPDYIISARQAAHYLKKTCWLDNKLYACSKDGKTTLNAYIDDYAFLIYGLLELLQSEWNNELYIWTQQLADQLLAEFEDKNYGGFYFTNHQHEDLIQRLKNFSDDAIPSGNAIAALVLNRLGYLSGKQHYIEAAENCLKSAWTAINHAPISHCALLNALSEFLSPPNILIIRSQTNGSQPEKEDWQKLTQQYYLANTMVYTIPAEQTLSSTLTEKQALPDSNIAYPCSGLQCQKAIENTTELKTYLQNNSYRVLE</sequence>
<dbReference type="Gene3D" id="3.40.30.10">
    <property type="entry name" value="Glutaredoxin"/>
    <property type="match status" value="1"/>
</dbReference>
<evidence type="ECO:0000259" key="1">
    <source>
        <dbReference type="Pfam" id="PF03190"/>
    </source>
</evidence>
<evidence type="ECO:0000313" key="2">
    <source>
        <dbReference type="EMBL" id="VAW50836.1"/>
    </source>
</evidence>